<dbReference type="RefSeq" id="WP_073182184.1">
    <property type="nucleotide sequence ID" value="NZ_CP032544.1"/>
</dbReference>
<reference evidence="1 2" key="1">
    <citation type="submission" date="2018-09" db="EMBL/GenBank/DDBJ databases">
        <title>Insights into the microbiota of Asian seabass (Lates calcarifer) with tenacibaculosis symptoms and description of sp. nov. Tenacibaculum singaporense.</title>
        <authorList>
            <person name="Miyake S."/>
            <person name="Soh M."/>
            <person name="Azman M.N."/>
            <person name="Ngoh S.Y."/>
            <person name="Orban L."/>
            <person name="Seedorf H."/>
        </authorList>
    </citation>
    <scope>NUCLEOTIDE SEQUENCE [LARGE SCALE GENOMIC DNA]</scope>
    <source>
        <strain evidence="1 2">DSM 13764</strain>
    </source>
</reference>
<evidence type="ECO:0000313" key="1">
    <source>
        <dbReference type="EMBL" id="AZJ33294.1"/>
    </source>
</evidence>
<keyword evidence="2" id="KW-1185">Reference proteome</keyword>
<evidence type="ECO:0000313" key="2">
    <source>
        <dbReference type="Proteomes" id="UP000269693"/>
    </source>
</evidence>
<accession>A0ABM7CHP5</accession>
<protein>
    <submittedName>
        <fullName evidence="1">Uncharacterized protein</fullName>
    </submittedName>
</protein>
<dbReference type="EMBL" id="CP032544">
    <property type="protein sequence ID" value="AZJ33294.1"/>
    <property type="molecule type" value="Genomic_DNA"/>
</dbReference>
<proteinExistence type="predicted"/>
<organism evidence="1 2">
    <name type="scientific">Tenacibaculum mesophilum</name>
    <dbReference type="NCBI Taxonomy" id="104268"/>
    <lineage>
        <taxon>Bacteria</taxon>
        <taxon>Pseudomonadati</taxon>
        <taxon>Bacteroidota</taxon>
        <taxon>Flavobacteriia</taxon>
        <taxon>Flavobacteriales</taxon>
        <taxon>Flavobacteriaceae</taxon>
        <taxon>Tenacibaculum</taxon>
    </lineage>
</organism>
<dbReference type="Proteomes" id="UP000269693">
    <property type="component" value="Chromosome"/>
</dbReference>
<name>A0ABM7CHP5_9FLAO</name>
<gene>
    <name evidence="1" type="ORF">D6200_12270</name>
</gene>
<sequence>MFKKWWDTALESDVKDNLKSVKNAMRAMHGGGNHEMFPVSQAVKAKKLGFSYDELSERTIKTSDVFFENVSDGKGSLL</sequence>